<evidence type="ECO:0000259" key="7">
    <source>
        <dbReference type="SMART" id="SM00657"/>
    </source>
</evidence>
<evidence type="ECO:0000256" key="2">
    <source>
        <dbReference type="ARBA" id="ARBA00006898"/>
    </source>
</evidence>
<dbReference type="InterPro" id="IPR038324">
    <property type="entry name" value="Rpb4/RPC9_sf"/>
</dbReference>
<keyword evidence="4" id="KW-0240">DNA-directed RNA polymerase</keyword>
<organism evidence="8">
    <name type="scientific">Hemiselmis andersenii</name>
    <name type="common">Cryptophyte alga</name>
    <dbReference type="NCBI Taxonomy" id="464988"/>
    <lineage>
        <taxon>Eukaryota</taxon>
        <taxon>Cryptophyceae</taxon>
        <taxon>Cryptomonadales</taxon>
        <taxon>Hemiselmidaceae</taxon>
        <taxon>Hemiselmis</taxon>
    </lineage>
</organism>
<comment type="subcellular location">
    <subcellularLocation>
        <location evidence="1">Nucleus</location>
    </subcellularLocation>
</comment>
<dbReference type="Pfam" id="PF03874">
    <property type="entry name" value="RNA_pol_Rpb4"/>
    <property type="match status" value="1"/>
</dbReference>
<dbReference type="PANTHER" id="PTHR15561">
    <property type="entry name" value="CALCITONIN GENE-RELATED PEPTIDE-RECEPTOR COMPONENT PROTEIN"/>
    <property type="match status" value="1"/>
</dbReference>
<keyword evidence="6" id="KW-0539">Nucleus</keyword>
<evidence type="ECO:0000256" key="3">
    <source>
        <dbReference type="ARBA" id="ARBA00016672"/>
    </source>
</evidence>
<dbReference type="SMART" id="SM00657">
    <property type="entry name" value="RPOL4c"/>
    <property type="match status" value="1"/>
</dbReference>
<dbReference type="SUPFAM" id="SSF47819">
    <property type="entry name" value="HRDC-like"/>
    <property type="match status" value="1"/>
</dbReference>
<evidence type="ECO:0000313" key="8">
    <source>
        <dbReference type="EMBL" id="CAD8963437.1"/>
    </source>
</evidence>
<reference evidence="8" key="1">
    <citation type="submission" date="2021-01" db="EMBL/GenBank/DDBJ databases">
        <authorList>
            <person name="Corre E."/>
            <person name="Pelletier E."/>
            <person name="Niang G."/>
            <person name="Scheremetjew M."/>
            <person name="Finn R."/>
            <person name="Kale V."/>
            <person name="Holt S."/>
            <person name="Cochrane G."/>
            <person name="Meng A."/>
            <person name="Brown T."/>
            <person name="Cohen L."/>
        </authorList>
    </citation>
    <scope>NUCLEOTIDE SEQUENCE</scope>
    <source>
        <strain evidence="8">CCMP644</strain>
    </source>
</reference>
<gene>
    <name evidence="8" type="ORF">HAND00432_LOCUS16226</name>
</gene>
<sequence length="132" mass="14583">MEVLDSFESLLTNAELAEVLRENKKQGNENNRPAVVVEMEKRVSKYLAESPGRGATREHVEALIERLGQVSPVEGQPALKAVELHNLANLRPTQLVEVYAVLANAEARFGDDKLSHMIDVIGECLPLPQLSK</sequence>
<keyword evidence="5" id="KW-0804">Transcription</keyword>
<evidence type="ECO:0000256" key="4">
    <source>
        <dbReference type="ARBA" id="ARBA00022478"/>
    </source>
</evidence>
<dbReference type="InterPro" id="IPR010997">
    <property type="entry name" value="HRDC-like_sf"/>
</dbReference>
<protein>
    <recommendedName>
        <fullName evidence="3">DNA-directed RNA polymerase III subunit RPC9</fullName>
    </recommendedName>
</protein>
<dbReference type="InterPro" id="IPR005574">
    <property type="entry name" value="Rpb4/RPC9"/>
</dbReference>
<comment type="similarity">
    <text evidence="2">Belongs to the eukaryotic RPC9 RNA polymerase subunit family.</text>
</comment>
<evidence type="ECO:0000256" key="5">
    <source>
        <dbReference type="ARBA" id="ARBA00023163"/>
    </source>
</evidence>
<accession>A0A7S1E1C1</accession>
<feature type="domain" description="RNA polymerase Rpb4/RPC9 core" evidence="7">
    <location>
        <begin position="1"/>
        <end position="128"/>
    </location>
</feature>
<evidence type="ECO:0000256" key="1">
    <source>
        <dbReference type="ARBA" id="ARBA00004123"/>
    </source>
</evidence>
<dbReference type="Gene3D" id="1.20.1250.40">
    <property type="match status" value="1"/>
</dbReference>
<dbReference type="GO" id="GO:0000166">
    <property type="term" value="F:nucleotide binding"/>
    <property type="evidence" value="ECO:0007669"/>
    <property type="project" value="InterPro"/>
</dbReference>
<dbReference type="AlphaFoldDB" id="A0A7S1E1C1"/>
<evidence type="ECO:0000256" key="6">
    <source>
        <dbReference type="ARBA" id="ARBA00023242"/>
    </source>
</evidence>
<dbReference type="InterPro" id="IPR006590">
    <property type="entry name" value="RNA_pol_Rpb4/RPC9_core"/>
</dbReference>
<name>A0A7S1E1C1_HEMAN</name>
<proteinExistence type="inferred from homology"/>
<dbReference type="PANTHER" id="PTHR15561:SF0">
    <property type="entry name" value="DNA-DIRECTED RNA POLYMERASE III SUBUNIT RPC9"/>
    <property type="match status" value="1"/>
</dbReference>
<dbReference type="GO" id="GO:0005666">
    <property type="term" value="C:RNA polymerase III complex"/>
    <property type="evidence" value="ECO:0007669"/>
    <property type="project" value="InterPro"/>
</dbReference>
<dbReference type="InterPro" id="IPR038846">
    <property type="entry name" value="RPC9"/>
</dbReference>
<dbReference type="GO" id="GO:0006384">
    <property type="term" value="P:transcription initiation at RNA polymerase III promoter"/>
    <property type="evidence" value="ECO:0007669"/>
    <property type="project" value="InterPro"/>
</dbReference>
<dbReference type="EMBL" id="HBFX01026752">
    <property type="protein sequence ID" value="CAD8963437.1"/>
    <property type="molecule type" value="Transcribed_RNA"/>
</dbReference>